<dbReference type="SUPFAM" id="SSF63446">
    <property type="entry name" value="Type I dockerin domain"/>
    <property type="match status" value="1"/>
</dbReference>
<dbReference type="Pfam" id="PF00404">
    <property type="entry name" value="Dockerin_1"/>
    <property type="match status" value="1"/>
</dbReference>
<evidence type="ECO:0000256" key="2">
    <source>
        <dbReference type="ARBA" id="ARBA00022525"/>
    </source>
</evidence>
<dbReference type="GO" id="GO:0006979">
    <property type="term" value="P:response to oxidative stress"/>
    <property type="evidence" value="ECO:0007669"/>
    <property type="project" value="InterPro"/>
</dbReference>
<dbReference type="GO" id="GO:0004553">
    <property type="term" value="F:hydrolase activity, hydrolyzing O-glycosyl compounds"/>
    <property type="evidence" value="ECO:0007669"/>
    <property type="project" value="InterPro"/>
</dbReference>
<comment type="subcellular location">
    <subcellularLocation>
        <location evidence="1">Secreted</location>
    </subcellularLocation>
</comment>
<dbReference type="GO" id="GO:0020037">
    <property type="term" value="F:heme binding"/>
    <property type="evidence" value="ECO:0007669"/>
    <property type="project" value="InterPro"/>
</dbReference>
<dbReference type="InterPro" id="IPR037120">
    <property type="entry name" value="Haem_peroxidase_sf_animal"/>
</dbReference>
<dbReference type="PRINTS" id="PR00457">
    <property type="entry name" value="ANPEROXIDASE"/>
</dbReference>
<dbReference type="Pfam" id="PF07595">
    <property type="entry name" value="Planc_extracel"/>
    <property type="match status" value="1"/>
</dbReference>
<dbReference type="Proteomes" id="UP000320176">
    <property type="component" value="Unassembled WGS sequence"/>
</dbReference>
<dbReference type="InterPro" id="IPR036439">
    <property type="entry name" value="Dockerin_dom_sf"/>
</dbReference>
<dbReference type="CDD" id="cd14256">
    <property type="entry name" value="Dockerin_I"/>
    <property type="match status" value="1"/>
</dbReference>
<dbReference type="PANTHER" id="PTHR11475">
    <property type="entry name" value="OXIDASE/PEROXIDASE"/>
    <property type="match status" value="1"/>
</dbReference>
<dbReference type="InterPro" id="IPR011506">
    <property type="entry name" value="Planctomycete_extracellular"/>
</dbReference>
<feature type="compositionally biased region" description="Pro residues" evidence="4">
    <location>
        <begin position="145"/>
        <end position="156"/>
    </location>
</feature>
<evidence type="ECO:0000259" key="5">
    <source>
        <dbReference type="Pfam" id="PF07595"/>
    </source>
</evidence>
<dbReference type="PROSITE" id="PS50292">
    <property type="entry name" value="PEROXIDASE_3"/>
    <property type="match status" value="1"/>
</dbReference>
<dbReference type="OrthoDB" id="9765610at2"/>
<organism evidence="6 7">
    <name type="scientific">Stieleria varia</name>
    <dbReference type="NCBI Taxonomy" id="2528005"/>
    <lineage>
        <taxon>Bacteria</taxon>
        <taxon>Pseudomonadati</taxon>
        <taxon>Planctomycetota</taxon>
        <taxon>Planctomycetia</taxon>
        <taxon>Pirellulales</taxon>
        <taxon>Pirellulaceae</taxon>
        <taxon>Stieleria</taxon>
    </lineage>
</organism>
<gene>
    <name evidence="6" type="ORF">Pla52n_02770</name>
</gene>
<dbReference type="AlphaFoldDB" id="A0A5C6BB12"/>
<evidence type="ECO:0000256" key="3">
    <source>
        <dbReference type="ARBA" id="ARBA00023180"/>
    </source>
</evidence>
<evidence type="ECO:0000313" key="6">
    <source>
        <dbReference type="EMBL" id="TWU07704.1"/>
    </source>
</evidence>
<comment type="caution">
    <text evidence="6">The sequence shown here is derived from an EMBL/GenBank/DDBJ whole genome shotgun (WGS) entry which is preliminary data.</text>
</comment>
<feature type="compositionally biased region" description="Basic and acidic residues" evidence="4">
    <location>
        <begin position="126"/>
        <end position="141"/>
    </location>
</feature>
<name>A0A5C6BB12_9BACT</name>
<dbReference type="Pfam" id="PF03098">
    <property type="entry name" value="An_peroxidase"/>
    <property type="match status" value="1"/>
</dbReference>
<feature type="compositionally biased region" description="Basic residues" evidence="4">
    <location>
        <begin position="1"/>
        <end position="16"/>
    </location>
</feature>
<dbReference type="GO" id="GO:0005576">
    <property type="term" value="C:extracellular region"/>
    <property type="evidence" value="ECO:0007669"/>
    <property type="project" value="UniProtKB-SubCell"/>
</dbReference>
<sequence>MSSARNHRRPTQRKRPLNLQSLEKRQLLAADIGPPTLRPPTTDQVTQEQVQVAIETEDVNGDGSVSSIDALMVINEVARRRRNGPANNGNATGGNDAGNAVDMDINRDGNVTSLDALQVLNRMRRDRGTRDDGPNQERPNQDRPNSPPPRDMPGPVDPQTDAEIRSIDGTGNNVEHPQWGATGTEYIRLVDSDYADGISEPSGTDRASAREISNAVSTQTESIENDRGLSSLIWVWGQFVDHDIDLTAGGDGESFNIAVPQNDPFFDPQGTGTAEITLTRSGAADGTGVDSPREQTNLITSYLDGSMVYGSSEAVAAGLREFSDGRLATSEGDLLPVDERGFFMAGDVRANENVALTSMHTLWVREHNRIAVEIAASDDSLSDEEIYQAARAIVIGEIQAITFNEYLPALLGRGAISPYSGYDATVDPSISNLFATAAYRYGHTTLTSTVPRLDDDGNEIAAGSLALRDAFFAPDEIIEHGIDSILKGVSTQVSQEVDTQLVDDVRNFLFGPPGSGGFDLASLNIQRGRDHGLPDYNTVRESLGMDRARSFADITSDTELQAQLASVYDSVDDIDLWVGALSEDHVEGASVGPMLQRVIGDQFAAIRDGDRFWYQNVFQGEQLREISRTRLSDVIERNTELTSIQDNAFVVTEKPRMNQPPDRPRDRQTREQVFDMLFTQLGQAERTSGFPA</sequence>
<dbReference type="InterPro" id="IPR019791">
    <property type="entry name" value="Haem_peroxidase_animal"/>
</dbReference>
<dbReference type="InterPro" id="IPR002105">
    <property type="entry name" value="Dockerin_1_rpt"/>
</dbReference>
<dbReference type="CDD" id="cd09822">
    <property type="entry name" value="peroxinectin_like_bacterial"/>
    <property type="match status" value="1"/>
</dbReference>
<dbReference type="SUPFAM" id="SSF48113">
    <property type="entry name" value="Heme-dependent peroxidases"/>
    <property type="match status" value="1"/>
</dbReference>
<feature type="region of interest" description="Disordered" evidence="4">
    <location>
        <begin position="1"/>
        <end position="21"/>
    </location>
</feature>
<dbReference type="GO" id="GO:0004601">
    <property type="term" value="F:peroxidase activity"/>
    <property type="evidence" value="ECO:0007669"/>
    <property type="project" value="UniProtKB-KW"/>
</dbReference>
<evidence type="ECO:0000313" key="7">
    <source>
        <dbReference type="Proteomes" id="UP000320176"/>
    </source>
</evidence>
<keyword evidence="6" id="KW-0560">Oxidoreductase</keyword>
<evidence type="ECO:0000256" key="1">
    <source>
        <dbReference type="ARBA" id="ARBA00004613"/>
    </source>
</evidence>
<evidence type="ECO:0000256" key="4">
    <source>
        <dbReference type="SAM" id="MobiDB-lite"/>
    </source>
</evidence>
<dbReference type="PANTHER" id="PTHR11475:SF4">
    <property type="entry name" value="CHORION PEROXIDASE"/>
    <property type="match status" value="1"/>
</dbReference>
<dbReference type="RefSeq" id="WP_146517890.1">
    <property type="nucleotide sequence ID" value="NZ_CP151726.1"/>
</dbReference>
<proteinExistence type="predicted"/>
<dbReference type="Gene3D" id="1.10.640.10">
    <property type="entry name" value="Haem peroxidase domain superfamily, animal type"/>
    <property type="match status" value="1"/>
</dbReference>
<dbReference type="InterPro" id="IPR010255">
    <property type="entry name" value="Haem_peroxidase_sf"/>
</dbReference>
<keyword evidence="6" id="KW-0575">Peroxidase</keyword>
<protein>
    <submittedName>
        <fullName evidence="6">Peroxidase</fullName>
    </submittedName>
</protein>
<accession>A0A5C6BB12</accession>
<dbReference type="Gene3D" id="1.10.1330.10">
    <property type="entry name" value="Dockerin domain"/>
    <property type="match status" value="1"/>
</dbReference>
<dbReference type="GO" id="GO:0000272">
    <property type="term" value="P:polysaccharide catabolic process"/>
    <property type="evidence" value="ECO:0007669"/>
    <property type="project" value="InterPro"/>
</dbReference>
<keyword evidence="2" id="KW-0964">Secreted</keyword>
<dbReference type="EMBL" id="SJPN01000001">
    <property type="protein sequence ID" value="TWU07704.1"/>
    <property type="molecule type" value="Genomic_DNA"/>
</dbReference>
<keyword evidence="7" id="KW-1185">Reference proteome</keyword>
<keyword evidence="3" id="KW-0325">Glycoprotein</keyword>
<reference evidence="6 7" key="1">
    <citation type="submission" date="2019-02" db="EMBL/GenBank/DDBJ databases">
        <title>Deep-cultivation of Planctomycetes and their phenomic and genomic characterization uncovers novel biology.</title>
        <authorList>
            <person name="Wiegand S."/>
            <person name="Jogler M."/>
            <person name="Boedeker C."/>
            <person name="Pinto D."/>
            <person name="Vollmers J."/>
            <person name="Rivas-Marin E."/>
            <person name="Kohn T."/>
            <person name="Peeters S.H."/>
            <person name="Heuer A."/>
            <person name="Rast P."/>
            <person name="Oberbeckmann S."/>
            <person name="Bunk B."/>
            <person name="Jeske O."/>
            <person name="Meyerdierks A."/>
            <person name="Storesund J.E."/>
            <person name="Kallscheuer N."/>
            <person name="Luecker S."/>
            <person name="Lage O.M."/>
            <person name="Pohl T."/>
            <person name="Merkel B.J."/>
            <person name="Hornburger P."/>
            <person name="Mueller R.-W."/>
            <person name="Bruemmer F."/>
            <person name="Labrenz M."/>
            <person name="Spormann A.M."/>
            <person name="Op Den Camp H."/>
            <person name="Overmann J."/>
            <person name="Amann R."/>
            <person name="Jetten M.S.M."/>
            <person name="Mascher T."/>
            <person name="Medema M.H."/>
            <person name="Devos D.P."/>
            <person name="Kaster A.-K."/>
            <person name="Ovreas L."/>
            <person name="Rohde M."/>
            <person name="Galperin M.Y."/>
            <person name="Jogler C."/>
        </authorList>
    </citation>
    <scope>NUCLEOTIDE SEQUENCE [LARGE SCALE GENOMIC DNA]</scope>
    <source>
        <strain evidence="6 7">Pla52n</strain>
    </source>
</reference>
<feature type="region of interest" description="Disordered" evidence="4">
    <location>
        <begin position="82"/>
        <end position="180"/>
    </location>
</feature>
<feature type="domain" description="Planctomycete extracellular" evidence="5">
    <location>
        <begin position="13"/>
        <end position="32"/>
    </location>
</feature>